<protein>
    <submittedName>
        <fullName evidence="2">Uncharacterized protein</fullName>
    </submittedName>
</protein>
<keyword evidence="3" id="KW-1185">Reference proteome</keyword>
<gene>
    <name evidence="2" type="ORF">CPAR01_14703</name>
</gene>
<feature type="region of interest" description="Disordered" evidence="1">
    <location>
        <begin position="1"/>
        <end position="33"/>
    </location>
</feature>
<reference evidence="2 3" key="1">
    <citation type="submission" date="2016-10" db="EMBL/GenBank/DDBJ databases">
        <title>The genome sequence of Colletotrichum fioriniae PJ7.</title>
        <authorList>
            <person name="Baroncelli R."/>
        </authorList>
    </citation>
    <scope>NUCLEOTIDE SEQUENCE [LARGE SCALE GENOMIC DNA]</scope>
    <source>
        <strain evidence="2 3">IMI 384185</strain>
    </source>
</reference>
<dbReference type="Proteomes" id="UP001241169">
    <property type="component" value="Unassembled WGS sequence"/>
</dbReference>
<evidence type="ECO:0000313" key="3">
    <source>
        <dbReference type="Proteomes" id="UP001241169"/>
    </source>
</evidence>
<sequence length="66" mass="7169">MSQHPIISQQRYPSTPRDPTSALQSDDSAQDDTKCMLPCRPVANAVANFACGRIFSPYDDDAAAKP</sequence>
<dbReference type="EMBL" id="MOPA01000016">
    <property type="protein sequence ID" value="KAK1521786.1"/>
    <property type="molecule type" value="Genomic_DNA"/>
</dbReference>
<evidence type="ECO:0000313" key="2">
    <source>
        <dbReference type="EMBL" id="KAK1521786.1"/>
    </source>
</evidence>
<dbReference type="RefSeq" id="XP_060342416.1">
    <property type="nucleotide sequence ID" value="XM_060498953.1"/>
</dbReference>
<name>A0ABQ9S185_9PEZI</name>
<comment type="caution">
    <text evidence="2">The sequence shown here is derived from an EMBL/GenBank/DDBJ whole genome shotgun (WGS) entry which is preliminary data.</text>
</comment>
<organism evidence="2 3">
    <name type="scientific">Colletotrichum paranaense</name>
    <dbReference type="NCBI Taxonomy" id="1914294"/>
    <lineage>
        <taxon>Eukaryota</taxon>
        <taxon>Fungi</taxon>
        <taxon>Dikarya</taxon>
        <taxon>Ascomycota</taxon>
        <taxon>Pezizomycotina</taxon>
        <taxon>Sordariomycetes</taxon>
        <taxon>Hypocreomycetidae</taxon>
        <taxon>Glomerellales</taxon>
        <taxon>Glomerellaceae</taxon>
        <taxon>Colletotrichum</taxon>
        <taxon>Colletotrichum acutatum species complex</taxon>
    </lineage>
</organism>
<feature type="compositionally biased region" description="Polar residues" evidence="1">
    <location>
        <begin position="1"/>
        <end position="13"/>
    </location>
</feature>
<dbReference type="GeneID" id="85382852"/>
<accession>A0ABQ9S185</accession>
<evidence type="ECO:0000256" key="1">
    <source>
        <dbReference type="SAM" id="MobiDB-lite"/>
    </source>
</evidence>
<proteinExistence type="predicted"/>